<dbReference type="AlphaFoldDB" id="A0AAT9P5B9"/>
<evidence type="ECO:0000313" key="2">
    <source>
        <dbReference type="EMBL" id="QYA32327.1"/>
    </source>
</evidence>
<feature type="domain" description="Rhodanese" evidence="1">
    <location>
        <begin position="14"/>
        <end position="97"/>
    </location>
</feature>
<dbReference type="RefSeq" id="WP_219492763.1">
    <property type="nucleotide sequence ID" value="NZ_CP124591.1"/>
</dbReference>
<dbReference type="InterPro" id="IPR001763">
    <property type="entry name" value="Rhodanese-like_dom"/>
</dbReference>
<dbReference type="EMBL" id="CP124591">
    <property type="protein sequence ID" value="WZE70369.1"/>
    <property type="molecule type" value="Genomic_DNA"/>
</dbReference>
<dbReference type="SMART" id="SM00450">
    <property type="entry name" value="RHOD"/>
    <property type="match status" value="1"/>
</dbReference>
<accession>A0AAT9P5B9</accession>
<dbReference type="KEGG" id="mpsh:QA539_07470"/>
<dbReference type="PANTHER" id="PTHR43031:SF17">
    <property type="entry name" value="SULFURTRANSFERASE YTWF-RELATED"/>
    <property type="match status" value="1"/>
</dbReference>
<dbReference type="Pfam" id="PF00581">
    <property type="entry name" value="Rhodanese"/>
    <property type="match status" value="1"/>
</dbReference>
<keyword evidence="4" id="KW-1185">Reference proteome</keyword>
<dbReference type="CDD" id="cd00158">
    <property type="entry name" value="RHOD"/>
    <property type="match status" value="1"/>
</dbReference>
<dbReference type="Proteomes" id="UP001465447">
    <property type="component" value="Chromosome"/>
</dbReference>
<evidence type="ECO:0000313" key="4">
    <source>
        <dbReference type="Proteomes" id="UP001465447"/>
    </source>
</evidence>
<evidence type="ECO:0000313" key="3">
    <source>
        <dbReference type="EMBL" id="WZE70369.1"/>
    </source>
</evidence>
<name>A0AAT9P5B9_9STAP</name>
<reference evidence="2" key="1">
    <citation type="submission" date="2021-07" db="EMBL/GenBank/DDBJ databases">
        <title>Prevalence and characterization of methicillin-resistant Macrococcus spp. in food producing animals and meat in Switzerland in 2019.</title>
        <authorList>
            <person name="Keller J.E."/>
            <person name="Schwendener S."/>
            <person name="Neuenschwander J."/>
            <person name="Overesch G."/>
            <person name="Perreten V."/>
        </authorList>
    </citation>
    <scope>NUCLEOTIDE SEQUENCE</scope>
    <source>
        <strain evidence="2">19Msa1099</strain>
    </source>
</reference>
<sequence>MLEISSKAFIDKLQHEPLNIIDIREDFEVQMGMLEGALHIPMNTIPEHLNELDSDKTYYIVCAHGVRSEHVTQYLSEQNYKVVNVQGGMAEIEQLIERS</sequence>
<protein>
    <submittedName>
        <fullName evidence="2">Rhodanese-like domain-containing protein</fullName>
    </submittedName>
</protein>
<proteinExistence type="predicted"/>
<dbReference type="PANTHER" id="PTHR43031">
    <property type="entry name" value="FAD-DEPENDENT OXIDOREDUCTASE"/>
    <property type="match status" value="1"/>
</dbReference>
<dbReference type="InterPro" id="IPR050229">
    <property type="entry name" value="GlpE_sulfurtransferase"/>
</dbReference>
<reference evidence="3 4" key="2">
    <citation type="submission" date="2023-04" db="EMBL/GenBank/DDBJ databases">
        <title>Macrococci isolated from food, foodproducing animals, and human clinical materials.</title>
        <authorList>
            <person name="Maslanova I."/>
            <person name="Svec P."/>
            <person name="Sedlacek I."/>
            <person name="Novakova D."/>
            <person name="Keller J.E."/>
            <person name="Schwendener S."/>
            <person name="Finstrlova A."/>
            <person name="Botka T."/>
            <person name="Kovarovic V."/>
            <person name="Petras P."/>
            <person name="Perreten V."/>
            <person name="Pantucek R."/>
        </authorList>
    </citation>
    <scope>NUCLEOTIDE SEQUENCE [LARGE SCALE GENOMIC DNA]</scope>
    <source>
        <strain evidence="3 4">CCM 8659</strain>
    </source>
</reference>
<dbReference type="EMBL" id="CP079955">
    <property type="protein sequence ID" value="QYA32327.1"/>
    <property type="molecule type" value="Genomic_DNA"/>
</dbReference>
<dbReference type="PROSITE" id="PS50206">
    <property type="entry name" value="RHODANESE_3"/>
    <property type="match status" value="1"/>
</dbReference>
<organism evidence="2">
    <name type="scientific">Macrococcus psychrotolerans</name>
    <dbReference type="NCBI Taxonomy" id="3039389"/>
    <lineage>
        <taxon>Bacteria</taxon>
        <taxon>Bacillati</taxon>
        <taxon>Bacillota</taxon>
        <taxon>Bacilli</taxon>
        <taxon>Bacillales</taxon>
        <taxon>Staphylococcaceae</taxon>
        <taxon>Macrococcus</taxon>
    </lineage>
</organism>
<gene>
    <name evidence="2" type="ORF">KYI10_08010</name>
    <name evidence="3" type="ORF">QA539_07470</name>
</gene>
<accession>A0AAU6RJ06</accession>
<evidence type="ECO:0000259" key="1">
    <source>
        <dbReference type="PROSITE" id="PS50206"/>
    </source>
</evidence>